<dbReference type="PANTHER" id="PTHR12984">
    <property type="entry name" value="SCY1-RELATED S/T PROTEIN KINASE-LIKE"/>
    <property type="match status" value="1"/>
</dbReference>
<accession>A0A183TL79</accession>
<name>A0A183TL79_SCHSO</name>
<dbReference type="PANTHER" id="PTHR12984:SF3">
    <property type="entry name" value="N-TERMINAL KINASE-LIKE PROTEIN"/>
    <property type="match status" value="1"/>
</dbReference>
<sequence length="635" mass="69357">MWLFTSKPTASSISAGISSALGTGDDVLTNYSIGSDAADASMLAEFSGPLGVRWSLQNGVSRKTNDPISVFTCTNFASLPMDVKGTLAQTVKRMKTLRHPNFLAWQDGTSLTLPLDAAQKLPPSFRIITERVLPLEEYLRTQADGANFNFFASWGIYQFHYLPEGLLADRIERRDKVNKTDHFQSLLAVVEFNNMPQCECLVRESTPGTEPGLVWSCPRVTHTLNSCENDNSDDLFSNVSEDYAAVARALAFLNDDCKLSHNAVGPGAVFVNRSGEWKLARLDYVTSLADSVHQGGGSSYEAPSSKSVLSPLKCPNGHCVDAWGLGCLIWIIFNPPSSGRLTDPAQLTSQASLQRLPKSLHRDYRRLLSAKVPLSAASKKSPVAEFLKAGRTATLTASGGFLANDYIDTLLFLEEIQIKEKQERHDFLVGLGARVNMFPDDICRYKILPHLVNSLQFGAGGVDALVPVLGLTHLLSQADFDSVVLPGLVKLFASPDRATRVRLLDQLPRFVGNLPMKTVESQIFPSLATGFSDANPLVREATIRAMVHLAPSLPSKLLNDAVLRYLTHLQFKDEQGGIRANATVCLAKLACRMEPSVRRGPLLNAFLRATRDPFHPSRQAAVTSLAASQASLNYL</sequence>
<dbReference type="AlphaFoldDB" id="A0A183TL79"/>
<dbReference type="OrthoDB" id="447103at2759"/>
<evidence type="ECO:0000313" key="3">
    <source>
        <dbReference type="Proteomes" id="UP000275846"/>
    </source>
</evidence>
<organism evidence="4">
    <name type="scientific">Schistocephalus solidus</name>
    <name type="common">Tapeworm</name>
    <dbReference type="NCBI Taxonomy" id="70667"/>
    <lineage>
        <taxon>Eukaryota</taxon>
        <taxon>Metazoa</taxon>
        <taxon>Spiralia</taxon>
        <taxon>Lophotrochozoa</taxon>
        <taxon>Platyhelminthes</taxon>
        <taxon>Cestoda</taxon>
        <taxon>Eucestoda</taxon>
        <taxon>Diphyllobothriidea</taxon>
        <taxon>Diphyllobothriidae</taxon>
        <taxon>Schistocephalus</taxon>
    </lineage>
</organism>
<reference evidence="4" key="1">
    <citation type="submission" date="2016-06" db="UniProtKB">
        <authorList>
            <consortium name="WormBaseParasite"/>
        </authorList>
    </citation>
    <scope>IDENTIFICATION</scope>
</reference>
<keyword evidence="3" id="KW-1185">Reference proteome</keyword>
<dbReference type="SUPFAM" id="SSF56112">
    <property type="entry name" value="Protein kinase-like (PK-like)"/>
    <property type="match status" value="1"/>
</dbReference>
<evidence type="ECO:0000256" key="1">
    <source>
        <dbReference type="PROSITE-ProRule" id="PRU00103"/>
    </source>
</evidence>
<evidence type="ECO:0000313" key="4">
    <source>
        <dbReference type="WBParaSite" id="SSLN_0001788201-mRNA-1"/>
    </source>
</evidence>
<dbReference type="InterPro" id="IPR011009">
    <property type="entry name" value="Kinase-like_dom_sf"/>
</dbReference>
<dbReference type="SUPFAM" id="SSF48371">
    <property type="entry name" value="ARM repeat"/>
    <property type="match status" value="1"/>
</dbReference>
<proteinExistence type="predicted"/>
<dbReference type="InterPro" id="IPR011989">
    <property type="entry name" value="ARM-like"/>
</dbReference>
<dbReference type="Gene3D" id="3.30.200.20">
    <property type="entry name" value="Phosphorylase Kinase, domain 1"/>
    <property type="match status" value="1"/>
</dbReference>
<dbReference type="InterPro" id="IPR021133">
    <property type="entry name" value="HEAT_type_2"/>
</dbReference>
<reference evidence="2 3" key="2">
    <citation type="submission" date="2018-11" db="EMBL/GenBank/DDBJ databases">
        <authorList>
            <consortium name="Pathogen Informatics"/>
        </authorList>
    </citation>
    <scope>NUCLEOTIDE SEQUENCE [LARGE SCALE GENOMIC DNA]</scope>
    <source>
        <strain evidence="2 3">NST_G2</strain>
    </source>
</reference>
<dbReference type="InterPro" id="IPR051177">
    <property type="entry name" value="CIK-Related_Protein"/>
</dbReference>
<dbReference type="InterPro" id="IPR016024">
    <property type="entry name" value="ARM-type_fold"/>
</dbReference>
<dbReference type="PROSITE" id="PS50077">
    <property type="entry name" value="HEAT_REPEAT"/>
    <property type="match status" value="1"/>
</dbReference>
<gene>
    <name evidence="2" type="ORF">SSLN_LOCUS17227</name>
</gene>
<dbReference type="EMBL" id="UYSU01042163">
    <property type="protein sequence ID" value="VDM03613.1"/>
    <property type="molecule type" value="Genomic_DNA"/>
</dbReference>
<feature type="repeat" description="HEAT" evidence="1">
    <location>
        <begin position="523"/>
        <end position="560"/>
    </location>
</feature>
<evidence type="ECO:0000313" key="2">
    <source>
        <dbReference type="EMBL" id="VDM03613.1"/>
    </source>
</evidence>
<dbReference type="Proteomes" id="UP000275846">
    <property type="component" value="Unassembled WGS sequence"/>
</dbReference>
<dbReference type="STRING" id="70667.A0A183TL79"/>
<dbReference type="WBParaSite" id="SSLN_0001788201-mRNA-1">
    <property type="protein sequence ID" value="SSLN_0001788201-mRNA-1"/>
    <property type="gene ID" value="SSLN_0001788201"/>
</dbReference>
<dbReference type="Gene3D" id="1.25.10.10">
    <property type="entry name" value="Leucine-rich Repeat Variant"/>
    <property type="match status" value="1"/>
</dbReference>
<protein>
    <submittedName>
        <fullName evidence="4">Protein kinase domain-containing protein</fullName>
    </submittedName>
</protein>
<dbReference type="Gene3D" id="1.10.510.10">
    <property type="entry name" value="Transferase(Phosphotransferase) domain 1"/>
    <property type="match status" value="1"/>
</dbReference>